<dbReference type="EMBL" id="VFOX01000001">
    <property type="protein sequence ID" value="TQL84730.1"/>
    <property type="molecule type" value="Genomic_DNA"/>
</dbReference>
<feature type="domain" description="FlgD/Vpr Ig-like" evidence="1">
    <location>
        <begin position="365"/>
        <end position="427"/>
    </location>
</feature>
<evidence type="ECO:0000313" key="2">
    <source>
        <dbReference type="EMBL" id="TQL84730.1"/>
    </source>
</evidence>
<reference evidence="2 3" key="1">
    <citation type="submission" date="2019-06" db="EMBL/GenBank/DDBJ databases">
        <title>Sequencing the genomes of 1000 actinobacteria strains.</title>
        <authorList>
            <person name="Klenk H.-P."/>
        </authorList>
    </citation>
    <scope>NUCLEOTIDE SEQUENCE [LARGE SCALE GENOMIC DNA]</scope>
    <source>
        <strain evidence="2 3">DSM 20169</strain>
    </source>
</reference>
<gene>
    <name evidence="2" type="ORF">FB560_0322</name>
</gene>
<dbReference type="InterPro" id="IPR017853">
    <property type="entry name" value="GH"/>
</dbReference>
<dbReference type="InterPro" id="IPR025965">
    <property type="entry name" value="FlgD/Vpr_Ig-like"/>
</dbReference>
<sequence>MKHSWFAIVAVTGIVLGILSIPTTVAPVAANAESADVQDDAFTLHGGAARVTDTTASDDSVARVANTGLGWNIQYRRADFSALVTDQPYEVSFRVKVEHAVASPSGDAFSVGAYDGTAGQHLLPNRTISAASTADDTWAEYSIGIYVPTASANTISFYVASGDNASQISTVSVDSLSFTPYKPYVIEDDDFVLYNGVQRQHEPTAADGSVARLENGSTPSWDVQADVDGDAIDADTAYTVTAAIRMERTDYLGSSGEMFTMGVYDATAGVHLIPPHTFESPRDDENAKYNFVWTVALPSSVELDPTHVNRVFFAKVDNAAEYPAVLVDQVTLSRAATSDALPQQVSAYPYQISAGSSAGINDGTTISFSVPGTQTTTVRILDGSNNVVRTLLTDAAVTEAGSAYWDGEDGAGAPVGAGTYTARVSYGSTTRDVSFRSVQGVTLATAPDLHPEEEFPLGVWYEGAIIPKNVTDATAYTDTTFADIAASGANDVIISNFDVTRPAVTSAILDQAAEHGLTVVVNPRWWDVIYSDPMNSDEFAMQARVQAIVDQLKPKSAFGGYLLYDEPPHANDKLRETIGKLKKLVETADPDHAVMVDLSGVHSADKYFSELGLQAMTSDPYGALWGKPAGDYTDLGYPGIDYEVLLDFLHLQTKKDISSSAPFWTILQAFEQPGWYRDPSDAEIRSMTYEAIGHGAKGFHYFMYQATNAWNGMIDPDGNHTARYDIIEQMFAELSELRPVIQSMTRVANIATASGGGGGDGAYASADVTTHVDHETGDLYLVVVNHDVEDAADVTITIDADAVGAPISSVSDAASGTAVTAVRSGSQLVIADLPFAPGEGRIVKLSTSAPDLVGEDADFTVTGTATTEAADTSAGDGSTALEPVATGVTARNVRWNWDAQDLEPGASYDVYADVKVRFAHDITYDANDYPTIFRPSSPALTLGIYDGTAGAAVTSPVSVTGSALENQLWRTVKVGTFIPSPTADEYVYVASTGNAADYATIHVDRFTFVKTPTP</sequence>
<dbReference type="OrthoDB" id="3979391at2"/>
<protein>
    <submittedName>
        <fullName evidence="2">FlgD-like protein</fullName>
    </submittedName>
</protein>
<keyword evidence="3" id="KW-1185">Reference proteome</keyword>
<dbReference type="Pfam" id="PF13860">
    <property type="entry name" value="FlgD_ig"/>
    <property type="match status" value="1"/>
</dbReference>
<dbReference type="SUPFAM" id="SSF51445">
    <property type="entry name" value="(Trans)glycosidases"/>
    <property type="match status" value="1"/>
</dbReference>
<dbReference type="Gene3D" id="2.60.40.4070">
    <property type="match status" value="1"/>
</dbReference>
<comment type="caution">
    <text evidence="2">The sequence shown here is derived from an EMBL/GenBank/DDBJ whole genome shotgun (WGS) entry which is preliminary data.</text>
</comment>
<dbReference type="Gene3D" id="3.20.20.80">
    <property type="entry name" value="Glycosidases"/>
    <property type="match status" value="1"/>
</dbReference>
<accession>A0A543BIN5</accession>
<dbReference type="AlphaFoldDB" id="A0A543BIN5"/>
<evidence type="ECO:0000313" key="3">
    <source>
        <dbReference type="Proteomes" id="UP000317209"/>
    </source>
</evidence>
<dbReference type="Proteomes" id="UP000317209">
    <property type="component" value="Unassembled WGS sequence"/>
</dbReference>
<name>A0A543BIN5_9MICO</name>
<evidence type="ECO:0000259" key="1">
    <source>
        <dbReference type="Pfam" id="PF13860"/>
    </source>
</evidence>
<proteinExistence type="predicted"/>
<organism evidence="2 3">
    <name type="scientific">Microbacterium saperdae</name>
    <dbReference type="NCBI Taxonomy" id="69368"/>
    <lineage>
        <taxon>Bacteria</taxon>
        <taxon>Bacillati</taxon>
        <taxon>Actinomycetota</taxon>
        <taxon>Actinomycetes</taxon>
        <taxon>Micrococcales</taxon>
        <taxon>Microbacteriaceae</taxon>
        <taxon>Microbacterium</taxon>
    </lineage>
</organism>
<dbReference type="RefSeq" id="WP_141870757.1">
    <property type="nucleotide sequence ID" value="NZ_VFOX01000001.1"/>
</dbReference>
<dbReference type="Gene3D" id="2.60.120.260">
    <property type="entry name" value="Galactose-binding domain-like"/>
    <property type="match status" value="1"/>
</dbReference>